<evidence type="ECO:0000313" key="3">
    <source>
        <dbReference type="Proteomes" id="UP000252254"/>
    </source>
</evidence>
<dbReference type="AlphaFoldDB" id="A0A366EB25"/>
<name>A0A366EB25_9BACI</name>
<dbReference type="RefSeq" id="WP_113868476.1">
    <property type="nucleotide sequence ID" value="NZ_BAABQN010000003.1"/>
</dbReference>
<dbReference type="Proteomes" id="UP000252254">
    <property type="component" value="Unassembled WGS sequence"/>
</dbReference>
<sequence length="246" mass="28290">MQEIIALIIFTVPGLITYFWINLFGITPSSKKNNGEMAVISILLWIPIICIILAIYNILAFASRWEALHPSFDIPILKKEWSYVDNLTDLMTLSGNIWFILFYTLLTVIVSFFLARFISKDLYKKLIDQVNKVRTNNKIASLGAHSTVWDSMFLNNQGQVVELKREGQEKSIKGFLIRVPRAHETGHAIVLEAVEHWANVMDYYDVEIEQTYVDLDNGVIINVYNLNRALEAQKKFNERFPDGITS</sequence>
<accession>A0A366EB25</accession>
<evidence type="ECO:0000256" key="1">
    <source>
        <dbReference type="SAM" id="Phobius"/>
    </source>
</evidence>
<keyword evidence="1" id="KW-1133">Transmembrane helix</keyword>
<feature type="transmembrane region" description="Helical" evidence="1">
    <location>
        <begin position="97"/>
        <end position="118"/>
    </location>
</feature>
<evidence type="ECO:0000313" key="2">
    <source>
        <dbReference type="EMBL" id="RBO99522.1"/>
    </source>
</evidence>
<organism evidence="2 3">
    <name type="scientific">Paraliobacillus ryukyuensis</name>
    <dbReference type="NCBI Taxonomy" id="200904"/>
    <lineage>
        <taxon>Bacteria</taxon>
        <taxon>Bacillati</taxon>
        <taxon>Bacillota</taxon>
        <taxon>Bacilli</taxon>
        <taxon>Bacillales</taxon>
        <taxon>Bacillaceae</taxon>
        <taxon>Paraliobacillus</taxon>
    </lineage>
</organism>
<feature type="transmembrane region" description="Helical" evidence="1">
    <location>
        <begin position="6"/>
        <end position="26"/>
    </location>
</feature>
<keyword evidence="3" id="KW-1185">Reference proteome</keyword>
<gene>
    <name evidence="2" type="ORF">DES48_104198</name>
</gene>
<feature type="transmembrane region" description="Helical" evidence="1">
    <location>
        <begin position="38"/>
        <end position="62"/>
    </location>
</feature>
<keyword evidence="1" id="KW-0472">Membrane</keyword>
<proteinExistence type="predicted"/>
<reference evidence="2 3" key="1">
    <citation type="submission" date="2018-06" db="EMBL/GenBank/DDBJ databases">
        <title>Genomic Encyclopedia of Type Strains, Phase IV (KMG-IV): sequencing the most valuable type-strain genomes for metagenomic binning, comparative biology and taxonomic classification.</title>
        <authorList>
            <person name="Goeker M."/>
        </authorList>
    </citation>
    <scope>NUCLEOTIDE SEQUENCE [LARGE SCALE GENOMIC DNA]</scope>
    <source>
        <strain evidence="2 3">DSM 15140</strain>
    </source>
</reference>
<dbReference type="OrthoDB" id="2858707at2"/>
<protein>
    <submittedName>
        <fullName evidence="2">Uncharacterized protein</fullName>
    </submittedName>
</protein>
<dbReference type="EMBL" id="QNRI01000004">
    <property type="protein sequence ID" value="RBO99522.1"/>
    <property type="molecule type" value="Genomic_DNA"/>
</dbReference>
<keyword evidence="1" id="KW-0812">Transmembrane</keyword>
<comment type="caution">
    <text evidence="2">The sequence shown here is derived from an EMBL/GenBank/DDBJ whole genome shotgun (WGS) entry which is preliminary data.</text>
</comment>